<feature type="compositionally biased region" description="Basic and acidic residues" evidence="1">
    <location>
        <begin position="141"/>
        <end position="150"/>
    </location>
</feature>
<organism evidence="2">
    <name type="scientific">Entomoneis paludosa</name>
    <dbReference type="NCBI Taxonomy" id="265537"/>
    <lineage>
        <taxon>Eukaryota</taxon>
        <taxon>Sar</taxon>
        <taxon>Stramenopiles</taxon>
        <taxon>Ochrophyta</taxon>
        <taxon>Bacillariophyta</taxon>
        <taxon>Bacillariophyceae</taxon>
        <taxon>Bacillariophycidae</taxon>
        <taxon>Entomoneidaceae</taxon>
        <taxon>Entomoneis</taxon>
    </lineage>
</organism>
<feature type="compositionally biased region" description="Basic and acidic residues" evidence="1">
    <location>
        <begin position="1"/>
        <end position="13"/>
    </location>
</feature>
<reference evidence="2" key="1">
    <citation type="submission" date="2021-01" db="EMBL/GenBank/DDBJ databases">
        <authorList>
            <person name="Corre E."/>
            <person name="Pelletier E."/>
            <person name="Niang G."/>
            <person name="Scheremetjew M."/>
            <person name="Finn R."/>
            <person name="Kale V."/>
            <person name="Holt S."/>
            <person name="Cochrane G."/>
            <person name="Meng A."/>
            <person name="Brown T."/>
            <person name="Cohen L."/>
        </authorList>
    </citation>
    <scope>NUCLEOTIDE SEQUENCE</scope>
    <source>
        <strain evidence="2">CCMP125</strain>
    </source>
</reference>
<evidence type="ECO:0000256" key="1">
    <source>
        <dbReference type="SAM" id="MobiDB-lite"/>
    </source>
</evidence>
<feature type="region of interest" description="Disordered" evidence="1">
    <location>
        <begin position="81"/>
        <end position="111"/>
    </location>
</feature>
<gene>
    <name evidence="2" type="ORF">APAL1065_LOCUS17570</name>
</gene>
<proteinExistence type="predicted"/>
<dbReference type="EMBL" id="HBHT01026203">
    <property type="protein sequence ID" value="CAD9977447.1"/>
    <property type="molecule type" value="Transcribed_RNA"/>
</dbReference>
<name>A0A7S2YI60_9STRA</name>
<protein>
    <submittedName>
        <fullName evidence="2">Uncharacterized protein</fullName>
    </submittedName>
</protein>
<feature type="compositionally biased region" description="Polar residues" evidence="1">
    <location>
        <begin position="156"/>
        <end position="169"/>
    </location>
</feature>
<evidence type="ECO:0000313" key="2">
    <source>
        <dbReference type="EMBL" id="CAD9977447.1"/>
    </source>
</evidence>
<accession>A0A7S2YI60</accession>
<sequence length="236" mass="25955">MDNHDGNHPEKEGFNATLLPVNRRRRSRSQGHGDPPQHGGSLEEEPHHVSRRRRMEQARDESENLSLISLLARGAVVAAQEAETRNQTQPEQALVHDQPLISPDGLSSSRVARGNEDTLAAALRSSEVPAARRSVARTRSPRSDLARRVVGDTFGETVSSRTLPPSYTTRRQQAAAARDGTISSRRRQGGGELVRLSSQALQEMDDVLSSSPSDSSTHDDEDTSSRFDPDYPQPHM</sequence>
<feature type="region of interest" description="Disordered" evidence="1">
    <location>
        <begin position="126"/>
        <end position="236"/>
    </location>
</feature>
<feature type="region of interest" description="Disordered" evidence="1">
    <location>
        <begin position="1"/>
        <end position="66"/>
    </location>
</feature>
<dbReference type="AlphaFoldDB" id="A0A7S2YI60"/>